<feature type="domain" description="Acyltransferase 3" evidence="2">
    <location>
        <begin position="5"/>
        <end position="329"/>
    </location>
</feature>
<feature type="transmembrane region" description="Helical" evidence="1">
    <location>
        <begin position="72"/>
        <end position="93"/>
    </location>
</feature>
<keyword evidence="1" id="KW-0472">Membrane</keyword>
<dbReference type="RefSeq" id="WP_284481862.1">
    <property type="nucleotide sequence ID" value="NZ_JASNJD010000011.1"/>
</dbReference>
<dbReference type="GO" id="GO:0016746">
    <property type="term" value="F:acyltransferase activity"/>
    <property type="evidence" value="ECO:0007669"/>
    <property type="project" value="UniProtKB-KW"/>
</dbReference>
<comment type="caution">
    <text evidence="4">The sequence shown here is derived from an EMBL/GenBank/DDBJ whole genome shotgun (WGS) entry which is preliminary data.</text>
</comment>
<feature type="transmembrane region" description="Helical" evidence="1">
    <location>
        <begin position="245"/>
        <end position="264"/>
    </location>
</feature>
<dbReference type="EMBL" id="JASNJD010000011">
    <property type="protein sequence ID" value="MDK3019061.1"/>
    <property type="molecule type" value="Genomic_DNA"/>
</dbReference>
<gene>
    <name evidence="4" type="ORF">QO033_15355</name>
</gene>
<keyword evidence="1" id="KW-1133">Transmembrane helix</keyword>
<dbReference type="InterPro" id="IPR002656">
    <property type="entry name" value="Acyl_transf_3_dom"/>
</dbReference>
<dbReference type="PANTHER" id="PTHR23028">
    <property type="entry name" value="ACETYLTRANSFERASE"/>
    <property type="match status" value="1"/>
</dbReference>
<feature type="transmembrane region" description="Helical" evidence="1">
    <location>
        <begin position="99"/>
        <end position="117"/>
    </location>
</feature>
<keyword evidence="4" id="KW-0808">Transferase</keyword>
<feature type="transmembrane region" description="Helical" evidence="1">
    <location>
        <begin position="41"/>
        <end position="65"/>
    </location>
</feature>
<dbReference type="Proteomes" id="UP001243757">
    <property type="component" value="Unassembled WGS sequence"/>
</dbReference>
<evidence type="ECO:0000313" key="5">
    <source>
        <dbReference type="Proteomes" id="UP001243757"/>
    </source>
</evidence>
<evidence type="ECO:0000313" key="4">
    <source>
        <dbReference type="EMBL" id="MDK3019061.1"/>
    </source>
</evidence>
<feature type="transmembrane region" description="Helical" evidence="1">
    <location>
        <begin position="160"/>
        <end position="181"/>
    </location>
</feature>
<name>A0ABT7F379_9RHOB</name>
<dbReference type="Pfam" id="PF01757">
    <property type="entry name" value="Acyl_transf_3"/>
    <property type="match status" value="1"/>
</dbReference>
<dbReference type="InterPro" id="IPR050879">
    <property type="entry name" value="Acyltransferase_3"/>
</dbReference>
<keyword evidence="5" id="KW-1185">Reference proteome</keyword>
<feature type="transmembrane region" description="Helical" evidence="1">
    <location>
        <begin position="269"/>
        <end position="290"/>
    </location>
</feature>
<dbReference type="EC" id="2.3.1.-" evidence="4"/>
<sequence length="627" mass="69096">MIYRKEIDGLRSIAVIPVILFHAGFSGFSGGFAGVDVFFVISGYLITSILLSDLSAGHFSILRFYERRARRILPALFFVVLACLPLALAWLAPFELRKFGASLVAVSLFASNILFWTEKGYFDSAAELKPLLHTWSLAVEEQYYIIVPVFLLLLWRFGRAFLGLAFAIVFLASLGLAEVLSKTAPTAAFYLLPSRAWELALGAFAALILGSQPPRERLWRNQVGAFLGLAMILGAQALVSEATRWPSLQTLIPTVGTLLVILFATRNTLVGTILSLPPLVWIGKFSYSAYLWHQPLFAFAKYRTLGEPSAVLMAALTLLTLLLAFVTWRYVEQPFRRAGPEARFGRAAIFGMSGLGIAASAVIGFAVYRAEGLPARTPQLSGQDLAFAGDGVPWIVTPEADHVPFVLIGDSHAKHFFATFKDRLGDGALFAGPNCFAFATVHNLPRMQRPLDPESCLATADRLADYLRQHRTTRIYLSYFWDHDIAERGTGQRIGSLRDPAVLSKVMQRVERDLRQLAPQSEIVLIGGTPAARPAGPGLERGYARCLFLAGADCPTSYPRARREDAEINAMLARWAEGRPNLRFIRPSTNLCDAERCFILRDGALLYSDGAHLTRPGADLALRDLLN</sequence>
<feature type="transmembrane region" description="Helical" evidence="1">
    <location>
        <begin position="12"/>
        <end position="35"/>
    </location>
</feature>
<evidence type="ECO:0000256" key="1">
    <source>
        <dbReference type="SAM" id="Phobius"/>
    </source>
</evidence>
<keyword evidence="1" id="KW-0812">Transmembrane</keyword>
<feature type="transmembrane region" description="Helical" evidence="1">
    <location>
        <begin position="187"/>
        <end position="209"/>
    </location>
</feature>
<feature type="domain" description="SGNH" evidence="3">
    <location>
        <begin position="403"/>
        <end position="620"/>
    </location>
</feature>
<feature type="transmembrane region" description="Helical" evidence="1">
    <location>
        <begin position="221"/>
        <end position="239"/>
    </location>
</feature>
<feature type="transmembrane region" description="Helical" evidence="1">
    <location>
        <begin position="343"/>
        <end position="368"/>
    </location>
</feature>
<organism evidence="4 5">
    <name type="scientific">Pseudodonghicola flavimaris</name>
    <dbReference type="NCBI Taxonomy" id="3050036"/>
    <lineage>
        <taxon>Bacteria</taxon>
        <taxon>Pseudomonadati</taxon>
        <taxon>Pseudomonadota</taxon>
        <taxon>Alphaproteobacteria</taxon>
        <taxon>Rhodobacterales</taxon>
        <taxon>Paracoccaceae</taxon>
        <taxon>Pseudodonghicola</taxon>
    </lineage>
</organism>
<evidence type="ECO:0000259" key="2">
    <source>
        <dbReference type="Pfam" id="PF01757"/>
    </source>
</evidence>
<dbReference type="Pfam" id="PF19040">
    <property type="entry name" value="SGNH"/>
    <property type="match status" value="1"/>
</dbReference>
<protein>
    <submittedName>
        <fullName evidence="4">Acyltransferase family protein</fullName>
        <ecNumber evidence="4">2.3.1.-</ecNumber>
    </submittedName>
</protein>
<accession>A0ABT7F379</accession>
<evidence type="ECO:0000259" key="3">
    <source>
        <dbReference type="Pfam" id="PF19040"/>
    </source>
</evidence>
<feature type="transmembrane region" description="Helical" evidence="1">
    <location>
        <begin position="310"/>
        <end position="331"/>
    </location>
</feature>
<reference evidence="4 5" key="1">
    <citation type="submission" date="2023-05" db="EMBL/GenBank/DDBJ databases">
        <title>Pseudodonghicola sp. nov.</title>
        <authorList>
            <person name="Huang J."/>
        </authorList>
    </citation>
    <scope>NUCLEOTIDE SEQUENCE [LARGE SCALE GENOMIC DNA]</scope>
    <source>
        <strain evidence="4 5">IC7</strain>
    </source>
</reference>
<dbReference type="InterPro" id="IPR043968">
    <property type="entry name" value="SGNH"/>
</dbReference>
<proteinExistence type="predicted"/>
<dbReference type="PANTHER" id="PTHR23028:SF53">
    <property type="entry name" value="ACYL_TRANSF_3 DOMAIN-CONTAINING PROTEIN"/>
    <property type="match status" value="1"/>
</dbReference>
<keyword evidence="4" id="KW-0012">Acyltransferase</keyword>